<protein>
    <recommendedName>
        <fullName evidence="3">Glucose-methanol-choline oxidoreductase C-terminal domain-containing protein</fullName>
    </recommendedName>
</protein>
<dbReference type="PANTHER" id="PTHR11552">
    <property type="entry name" value="GLUCOSE-METHANOL-CHOLINE GMC OXIDOREDUCTASE"/>
    <property type="match status" value="1"/>
</dbReference>
<proteinExistence type="inferred from homology"/>
<dbReference type="Pfam" id="PF05199">
    <property type="entry name" value="GMC_oxred_C"/>
    <property type="match status" value="1"/>
</dbReference>
<reference evidence="6" key="2">
    <citation type="submission" date="2010-05" db="EMBL/GenBank/DDBJ databases">
        <title>The genome sequence of Magnaporthe poae strain ATCC 64411.</title>
        <authorList>
            <person name="Ma L.-J."/>
            <person name="Dead R."/>
            <person name="Young S."/>
            <person name="Zeng Q."/>
            <person name="Koehrsen M."/>
            <person name="Alvarado L."/>
            <person name="Berlin A."/>
            <person name="Chapman S.B."/>
            <person name="Chen Z."/>
            <person name="Freedman E."/>
            <person name="Gellesch M."/>
            <person name="Goldberg J."/>
            <person name="Griggs A."/>
            <person name="Gujja S."/>
            <person name="Heilman E.R."/>
            <person name="Heiman D."/>
            <person name="Hepburn T."/>
            <person name="Howarth C."/>
            <person name="Jen D."/>
            <person name="Larson L."/>
            <person name="Mehta T."/>
            <person name="Neiman D."/>
            <person name="Pearson M."/>
            <person name="Roberts A."/>
            <person name="Saif S."/>
            <person name="Shea T."/>
            <person name="Shenoy N."/>
            <person name="Sisk P."/>
            <person name="Stolte C."/>
            <person name="Sykes S."/>
            <person name="Walk T."/>
            <person name="White J."/>
            <person name="Yandava C."/>
            <person name="Haas B."/>
            <person name="Nusbaum C."/>
            <person name="Birren B."/>
        </authorList>
    </citation>
    <scope>NUCLEOTIDE SEQUENCE [LARGE SCALE GENOMIC DNA]</scope>
    <source>
        <strain evidence="6">ATCC 64411 / 73-15</strain>
    </source>
</reference>
<dbReference type="SUPFAM" id="SSF54373">
    <property type="entry name" value="FAD-linked reductases, C-terminal domain"/>
    <property type="match status" value="1"/>
</dbReference>
<reference evidence="4" key="3">
    <citation type="submission" date="2011-03" db="EMBL/GenBank/DDBJ databases">
        <title>Annotation of Magnaporthe poae ATCC 64411.</title>
        <authorList>
            <person name="Ma L.-J."/>
            <person name="Dead R."/>
            <person name="Young S.K."/>
            <person name="Zeng Q."/>
            <person name="Gargeya S."/>
            <person name="Fitzgerald M."/>
            <person name="Haas B."/>
            <person name="Abouelleil A."/>
            <person name="Alvarado L."/>
            <person name="Arachchi H.M."/>
            <person name="Berlin A."/>
            <person name="Brown A."/>
            <person name="Chapman S.B."/>
            <person name="Chen Z."/>
            <person name="Dunbar C."/>
            <person name="Freedman E."/>
            <person name="Gearin G."/>
            <person name="Gellesch M."/>
            <person name="Goldberg J."/>
            <person name="Griggs A."/>
            <person name="Gujja S."/>
            <person name="Heiman D."/>
            <person name="Howarth C."/>
            <person name="Larson L."/>
            <person name="Lui A."/>
            <person name="MacDonald P.J.P."/>
            <person name="Mehta T."/>
            <person name="Montmayeur A."/>
            <person name="Murphy C."/>
            <person name="Neiman D."/>
            <person name="Pearson M."/>
            <person name="Priest M."/>
            <person name="Roberts A."/>
            <person name="Saif S."/>
            <person name="Shea T."/>
            <person name="Shenoy N."/>
            <person name="Sisk P."/>
            <person name="Stolte C."/>
            <person name="Sykes S."/>
            <person name="Yandava C."/>
            <person name="Wortman J."/>
            <person name="Nusbaum C."/>
            <person name="Birren B."/>
        </authorList>
    </citation>
    <scope>NUCLEOTIDE SEQUENCE</scope>
    <source>
        <strain evidence="4">ATCC 64411</strain>
    </source>
</reference>
<dbReference type="Gene3D" id="3.50.50.60">
    <property type="entry name" value="FAD/NAD(P)-binding domain"/>
    <property type="match status" value="1"/>
</dbReference>
<evidence type="ECO:0000256" key="2">
    <source>
        <dbReference type="SAM" id="MobiDB-lite"/>
    </source>
</evidence>
<feature type="domain" description="Glucose-methanol-choline oxidoreductase C-terminal" evidence="3">
    <location>
        <begin position="244"/>
        <end position="360"/>
    </location>
</feature>
<reference evidence="4" key="1">
    <citation type="submission" date="2010-05" db="EMBL/GenBank/DDBJ databases">
        <title>The Genome Sequence of Magnaporthe poae strain ATCC 64411.</title>
        <authorList>
            <consortium name="The Broad Institute Genome Sequencing Platform"/>
            <consortium name="Broad Institute Genome Sequencing Center for Infectious Disease"/>
            <person name="Ma L.-J."/>
            <person name="Dead R."/>
            <person name="Young S."/>
            <person name="Zeng Q."/>
            <person name="Koehrsen M."/>
            <person name="Alvarado L."/>
            <person name="Berlin A."/>
            <person name="Chapman S.B."/>
            <person name="Chen Z."/>
            <person name="Freedman E."/>
            <person name="Gellesch M."/>
            <person name="Goldberg J."/>
            <person name="Griggs A."/>
            <person name="Gujja S."/>
            <person name="Heilman E.R."/>
            <person name="Heiman D."/>
            <person name="Hepburn T."/>
            <person name="Howarth C."/>
            <person name="Jen D."/>
            <person name="Larson L."/>
            <person name="Mehta T."/>
            <person name="Neiman D."/>
            <person name="Pearson M."/>
            <person name="Roberts A."/>
            <person name="Saif S."/>
            <person name="Shea T."/>
            <person name="Shenoy N."/>
            <person name="Sisk P."/>
            <person name="Stolte C."/>
            <person name="Sykes S."/>
            <person name="Walk T."/>
            <person name="White J."/>
            <person name="Yandava C."/>
            <person name="Haas B."/>
            <person name="Nusbaum C."/>
            <person name="Birren B."/>
        </authorList>
    </citation>
    <scope>NUCLEOTIDE SEQUENCE</scope>
    <source>
        <strain evidence="4">ATCC 64411</strain>
    </source>
</reference>
<comment type="similarity">
    <text evidence="1">Belongs to the GMC oxidoreductase family.</text>
</comment>
<dbReference type="InterPro" id="IPR007867">
    <property type="entry name" value="GMC_OxRtase_C"/>
</dbReference>
<dbReference type="VEuPathDB" id="FungiDB:MAPG_06148"/>
<name>A0A0C4E194_MAGP6</name>
<evidence type="ECO:0000313" key="4">
    <source>
        <dbReference type="EMBL" id="KLU87144.1"/>
    </source>
</evidence>
<dbReference type="InterPro" id="IPR036188">
    <property type="entry name" value="FAD/NAD-bd_sf"/>
</dbReference>
<dbReference type="GO" id="GO:0016614">
    <property type="term" value="F:oxidoreductase activity, acting on CH-OH group of donors"/>
    <property type="evidence" value="ECO:0007669"/>
    <property type="project" value="InterPro"/>
</dbReference>
<evidence type="ECO:0000259" key="3">
    <source>
        <dbReference type="Pfam" id="PF05199"/>
    </source>
</evidence>
<dbReference type="EMBL" id="ADBL01001478">
    <property type="status" value="NOT_ANNOTATED_CDS"/>
    <property type="molecule type" value="Genomic_DNA"/>
</dbReference>
<organism evidence="5 6">
    <name type="scientific">Magnaporthiopsis poae (strain ATCC 64411 / 73-15)</name>
    <name type="common">Kentucky bluegrass fungus</name>
    <name type="synonym">Magnaporthe poae</name>
    <dbReference type="NCBI Taxonomy" id="644358"/>
    <lineage>
        <taxon>Eukaryota</taxon>
        <taxon>Fungi</taxon>
        <taxon>Dikarya</taxon>
        <taxon>Ascomycota</taxon>
        <taxon>Pezizomycotina</taxon>
        <taxon>Sordariomycetes</taxon>
        <taxon>Sordariomycetidae</taxon>
        <taxon>Magnaporthales</taxon>
        <taxon>Magnaporthaceae</taxon>
        <taxon>Magnaporthiopsis</taxon>
    </lineage>
</organism>
<dbReference type="GO" id="GO:0050660">
    <property type="term" value="F:flavin adenine dinucleotide binding"/>
    <property type="evidence" value="ECO:0007669"/>
    <property type="project" value="InterPro"/>
</dbReference>
<dbReference type="EnsemblFungi" id="MAPG_06148T0">
    <property type="protein sequence ID" value="MAPG_06148T0"/>
    <property type="gene ID" value="MAPG_06148"/>
</dbReference>
<dbReference type="PANTHER" id="PTHR11552:SF115">
    <property type="entry name" value="DEHYDROGENASE XPTC-RELATED"/>
    <property type="match status" value="1"/>
</dbReference>
<dbReference type="Gene3D" id="3.30.410.40">
    <property type="match status" value="1"/>
</dbReference>
<reference evidence="5" key="5">
    <citation type="submission" date="2015-06" db="UniProtKB">
        <authorList>
            <consortium name="EnsemblFungi"/>
        </authorList>
    </citation>
    <scope>IDENTIFICATION</scope>
    <source>
        <strain evidence="5">ATCC 64411</strain>
    </source>
</reference>
<evidence type="ECO:0000313" key="5">
    <source>
        <dbReference type="EnsemblFungi" id="MAPG_06148T0"/>
    </source>
</evidence>
<dbReference type="STRING" id="644358.A0A0C4E194"/>
<gene>
    <name evidence="4" type="ORF">MAPG_06148</name>
</gene>
<evidence type="ECO:0000256" key="1">
    <source>
        <dbReference type="ARBA" id="ARBA00010790"/>
    </source>
</evidence>
<dbReference type="OrthoDB" id="269227at2759"/>
<dbReference type="EMBL" id="GL876970">
    <property type="protein sequence ID" value="KLU87144.1"/>
    <property type="molecule type" value="Genomic_DNA"/>
</dbReference>
<dbReference type="Proteomes" id="UP000011715">
    <property type="component" value="Unassembled WGS sequence"/>
</dbReference>
<dbReference type="InterPro" id="IPR012132">
    <property type="entry name" value="GMC_OxRdtase"/>
</dbReference>
<dbReference type="AlphaFoldDB" id="A0A0C4E194"/>
<reference evidence="5" key="4">
    <citation type="journal article" date="2015" name="G3 (Bethesda)">
        <title>Genome sequences of three phytopathogenic species of the Magnaporthaceae family of fungi.</title>
        <authorList>
            <person name="Okagaki L.H."/>
            <person name="Nunes C.C."/>
            <person name="Sailsbery J."/>
            <person name="Clay B."/>
            <person name="Brown D."/>
            <person name="John T."/>
            <person name="Oh Y."/>
            <person name="Young N."/>
            <person name="Fitzgerald M."/>
            <person name="Haas B.J."/>
            <person name="Zeng Q."/>
            <person name="Young S."/>
            <person name="Adiconis X."/>
            <person name="Fan L."/>
            <person name="Levin J.Z."/>
            <person name="Mitchell T.K."/>
            <person name="Okubara P.A."/>
            <person name="Farman M.L."/>
            <person name="Kohn L.M."/>
            <person name="Birren B."/>
            <person name="Ma L.-J."/>
            <person name="Dean R.A."/>
        </authorList>
    </citation>
    <scope>NUCLEOTIDE SEQUENCE</scope>
    <source>
        <strain evidence="5">ATCC 64411 / 73-15</strain>
    </source>
</reference>
<dbReference type="GO" id="GO:0044550">
    <property type="term" value="P:secondary metabolite biosynthetic process"/>
    <property type="evidence" value="ECO:0007669"/>
    <property type="project" value="TreeGrafter"/>
</dbReference>
<evidence type="ECO:0000313" key="6">
    <source>
        <dbReference type="Proteomes" id="UP000011715"/>
    </source>
</evidence>
<keyword evidence="6" id="KW-1185">Reference proteome</keyword>
<feature type="region of interest" description="Disordered" evidence="2">
    <location>
        <begin position="133"/>
        <end position="161"/>
    </location>
</feature>
<accession>A0A0C4E194</accession>
<dbReference type="eggNOG" id="KOG1238">
    <property type="taxonomic scope" value="Eukaryota"/>
</dbReference>
<sequence length="361" mass="39341">MARCVRRTLTLSSLEWPMSGEVPQDRIALSSDPKGGDHPVGIPTLADATTRIRSNARLNNYSRVKEFQPNYHILAEHGVAREILLIARALHTPQLLQSFGIDVVVDLPGVGFQGQGGLAVPYECKRGPDWAGSREPNISRLGGAGDRQTRHTPQSSALRTAPEGARTIVRSLSINLALPVPKRSSSDWHDILTRIREAKPLAHLAEGHKRQRELIIEQFGGRDVPIGMVHWSTAGPVTLDFLKPLSRGSIMINSTDALMQPVIDFRTTSDPADLDLAAALFDKQAQIISAGAMQALGPWMAAPFEGATRAESKELLRTTWSRPTRNSCYTVAIVPREMGGMVGQTDRGVGVEGLRVVDVSY</sequence>